<evidence type="ECO:0008006" key="4">
    <source>
        <dbReference type="Google" id="ProtNLM"/>
    </source>
</evidence>
<protein>
    <recommendedName>
        <fullName evidence="4">Lipoprotein</fullName>
    </recommendedName>
</protein>
<gene>
    <name evidence="2" type="ORF">PT85_08635</name>
</gene>
<sequence>MRLPIMPLLGSTLVLSACAGQPSSATAEQALNRYGAKAQFQHFRPLQPDFRDAPAGEYHLVQARRYEGRGQVSHYRWRREPLE</sequence>
<name>A0A0B3BWN0_9PSED</name>
<feature type="chain" id="PRO_5002098563" description="Lipoprotein" evidence="1">
    <location>
        <begin position="20"/>
        <end position="83"/>
    </location>
</feature>
<reference evidence="2 3" key="1">
    <citation type="submission" date="2014-11" db="EMBL/GenBank/DDBJ databases">
        <title>Genome sequence of Pseudomonas tuomuerensis JCM 14085.</title>
        <authorList>
            <person name="Shin S.-K."/>
            <person name="Yi H."/>
        </authorList>
    </citation>
    <scope>NUCLEOTIDE SEQUENCE [LARGE SCALE GENOMIC DNA]</scope>
    <source>
        <strain evidence="2 3">JCM 14085</strain>
    </source>
</reference>
<dbReference type="Proteomes" id="UP000030980">
    <property type="component" value="Unassembled WGS sequence"/>
</dbReference>
<proteinExistence type="predicted"/>
<dbReference type="AlphaFoldDB" id="A0A0B3BWN0"/>
<dbReference type="PROSITE" id="PS51257">
    <property type="entry name" value="PROKAR_LIPOPROTEIN"/>
    <property type="match status" value="1"/>
</dbReference>
<dbReference type="EMBL" id="JTAK01000003">
    <property type="protein sequence ID" value="KHO65089.1"/>
    <property type="molecule type" value="Genomic_DNA"/>
</dbReference>
<evidence type="ECO:0000313" key="3">
    <source>
        <dbReference type="Proteomes" id="UP000030980"/>
    </source>
</evidence>
<comment type="caution">
    <text evidence="2">The sequence shown here is derived from an EMBL/GenBank/DDBJ whole genome shotgun (WGS) entry which is preliminary data.</text>
</comment>
<evidence type="ECO:0000313" key="2">
    <source>
        <dbReference type="EMBL" id="KHO65089.1"/>
    </source>
</evidence>
<evidence type="ECO:0000256" key="1">
    <source>
        <dbReference type="SAM" id="SignalP"/>
    </source>
</evidence>
<dbReference type="RefSeq" id="WP_039606453.1">
    <property type="nucleotide sequence ID" value="NZ_FMUP01000006.1"/>
</dbReference>
<accession>A0A0B3BWN0</accession>
<organism evidence="2 3">
    <name type="scientific">Pseudomonas flexibilis</name>
    <dbReference type="NCBI Taxonomy" id="706570"/>
    <lineage>
        <taxon>Bacteria</taxon>
        <taxon>Pseudomonadati</taxon>
        <taxon>Pseudomonadota</taxon>
        <taxon>Gammaproteobacteria</taxon>
        <taxon>Pseudomonadales</taxon>
        <taxon>Pseudomonadaceae</taxon>
        <taxon>Pseudomonas</taxon>
    </lineage>
</organism>
<keyword evidence="1" id="KW-0732">Signal</keyword>
<feature type="signal peptide" evidence="1">
    <location>
        <begin position="1"/>
        <end position="19"/>
    </location>
</feature>
<dbReference type="STRING" id="706570.PT85_08635"/>
<keyword evidence="3" id="KW-1185">Reference proteome</keyword>